<dbReference type="WBParaSite" id="HNAJ_0000607601-mRNA-1">
    <property type="protein sequence ID" value="HNAJ_0000607601-mRNA-1"/>
    <property type="gene ID" value="HNAJ_0000607601"/>
</dbReference>
<sequence length="75" mass="8706">MGKIQSCGDSLGRRREQSTESPEECKKERYPEHKILRMLGYSKHHGESYTASEPQLSPNYSNSHSNDSNLLFYFH</sequence>
<name>A0A0R3TG85_RODNA</name>
<dbReference type="Proteomes" id="UP000278807">
    <property type="component" value="Unassembled WGS sequence"/>
</dbReference>
<feature type="compositionally biased region" description="Basic and acidic residues" evidence="1">
    <location>
        <begin position="11"/>
        <end position="30"/>
    </location>
</feature>
<accession>A0A0R3TG85</accession>
<evidence type="ECO:0000256" key="1">
    <source>
        <dbReference type="SAM" id="MobiDB-lite"/>
    </source>
</evidence>
<evidence type="ECO:0000313" key="2">
    <source>
        <dbReference type="EMBL" id="VDO01932.1"/>
    </source>
</evidence>
<reference evidence="2 3" key="2">
    <citation type="submission" date="2018-11" db="EMBL/GenBank/DDBJ databases">
        <authorList>
            <consortium name="Pathogen Informatics"/>
        </authorList>
    </citation>
    <scope>NUCLEOTIDE SEQUENCE [LARGE SCALE GENOMIC DNA]</scope>
</reference>
<gene>
    <name evidence="2" type="ORF">HNAJ_LOCUS6072</name>
</gene>
<feature type="region of interest" description="Disordered" evidence="1">
    <location>
        <begin position="45"/>
        <end position="75"/>
    </location>
</feature>
<protein>
    <submittedName>
        <fullName evidence="4">Ovule protein</fullName>
    </submittedName>
</protein>
<feature type="region of interest" description="Disordered" evidence="1">
    <location>
        <begin position="1"/>
        <end position="30"/>
    </location>
</feature>
<evidence type="ECO:0000313" key="3">
    <source>
        <dbReference type="Proteomes" id="UP000278807"/>
    </source>
</evidence>
<feature type="compositionally biased region" description="Polar residues" evidence="1">
    <location>
        <begin position="49"/>
        <end position="69"/>
    </location>
</feature>
<dbReference type="EMBL" id="UZAE01005982">
    <property type="protein sequence ID" value="VDO01932.1"/>
    <property type="molecule type" value="Genomic_DNA"/>
</dbReference>
<reference evidence="4" key="1">
    <citation type="submission" date="2017-02" db="UniProtKB">
        <authorList>
            <consortium name="WormBaseParasite"/>
        </authorList>
    </citation>
    <scope>IDENTIFICATION</scope>
</reference>
<keyword evidence="3" id="KW-1185">Reference proteome</keyword>
<evidence type="ECO:0000313" key="4">
    <source>
        <dbReference type="WBParaSite" id="HNAJ_0000607601-mRNA-1"/>
    </source>
</evidence>
<proteinExistence type="predicted"/>
<dbReference type="AlphaFoldDB" id="A0A0R3TG85"/>
<organism evidence="4">
    <name type="scientific">Rodentolepis nana</name>
    <name type="common">Dwarf tapeworm</name>
    <name type="synonym">Hymenolepis nana</name>
    <dbReference type="NCBI Taxonomy" id="102285"/>
    <lineage>
        <taxon>Eukaryota</taxon>
        <taxon>Metazoa</taxon>
        <taxon>Spiralia</taxon>
        <taxon>Lophotrochozoa</taxon>
        <taxon>Platyhelminthes</taxon>
        <taxon>Cestoda</taxon>
        <taxon>Eucestoda</taxon>
        <taxon>Cyclophyllidea</taxon>
        <taxon>Hymenolepididae</taxon>
        <taxon>Rodentolepis</taxon>
    </lineage>
</organism>